<dbReference type="AlphaFoldDB" id="L0HCS3"/>
<gene>
    <name evidence="1" type="ordered locus">Metfor_0015</name>
</gene>
<dbReference type="SUPFAM" id="SSF69304">
    <property type="entry name" value="Tricorn protease N-terminal domain"/>
    <property type="match status" value="1"/>
</dbReference>
<dbReference type="OrthoDB" id="146042at2157"/>
<organism evidence="1 2">
    <name type="scientific">Methanoregula formicica (strain DSM 22288 / NBRC 105244 / SMSP)</name>
    <dbReference type="NCBI Taxonomy" id="593750"/>
    <lineage>
        <taxon>Archaea</taxon>
        <taxon>Methanobacteriati</taxon>
        <taxon>Methanobacteriota</taxon>
        <taxon>Stenosarchaea group</taxon>
        <taxon>Methanomicrobia</taxon>
        <taxon>Methanomicrobiales</taxon>
        <taxon>Methanoregulaceae</taxon>
        <taxon>Methanoregula</taxon>
    </lineage>
</organism>
<dbReference type="STRING" id="593750.Metfor_0015"/>
<dbReference type="Proteomes" id="UP000010824">
    <property type="component" value="Chromosome"/>
</dbReference>
<evidence type="ECO:0000313" key="1">
    <source>
        <dbReference type="EMBL" id="AGB01103.1"/>
    </source>
</evidence>
<proteinExistence type="predicted"/>
<dbReference type="InParanoid" id="L0HCS3"/>
<evidence type="ECO:0008006" key="3">
    <source>
        <dbReference type="Google" id="ProtNLM"/>
    </source>
</evidence>
<sequence length="465" mass="51049" precursor="true">MAMKRGILVTGIVLLLLFGICPGSGADSPETSYLIAKSNAEKYNAIACDEGNVAWVEYGAGTDSGDYSRAIYRYNVSGGRKDLVIHDPSWKRELAISGNRYVWSDGRGIFLYDNAQGRLTFLVSPASQYSPCIDGSTVVWVEYNKQEYSLVMYDAVSGGHRTVVSSAGSLGDPAISGDRVVYRESGPGNDLMILLNLTTMEKTVLFDGPCSRAMSAIDGDHVVWADGRNGPYQVFLYDLKSGISGPVSPSDSFQMYPDVSGDLIVWEDYRNSPTGSLNYRRGGGDIRLYDMASNMTKIVAEGQFSMEFPRISGEFIVWSGGRDDAHDVFLYHYPGNRTNNFSGKNEGTGYSATPTTFPTPGTNVRYYSTISKREIEWYSLESSLDRKKISFELRWNDPGASLSLTLVSPGGSTWHFTDADDSRQDRAVRMTISGISGGYLEPGKWTVAIAGDSVDGTVPYDLCWY</sequence>
<dbReference type="eggNOG" id="arCOG04987">
    <property type="taxonomic scope" value="Archaea"/>
</dbReference>
<reference evidence="1 2" key="2">
    <citation type="journal article" date="2014" name="Genome Announc.">
        <title>Complete Genome Sequence of Methanoregula formicica SMSPT, a Mesophilic Hydrogenotrophic Methanogen Isolated from a Methanogenic Upflow Anaerobic Sludge Blanket Reactor.</title>
        <authorList>
            <person name="Yamamoto K."/>
            <person name="Tamaki H."/>
            <person name="Cadillo-Quiroz H."/>
            <person name="Imachi H."/>
            <person name="Kyrpides N."/>
            <person name="Woyke T."/>
            <person name="Goodwin L."/>
            <person name="Zinder S.H."/>
            <person name="Kamagata Y."/>
            <person name="Liu W.T."/>
        </authorList>
    </citation>
    <scope>NUCLEOTIDE SEQUENCE [LARGE SCALE GENOMIC DNA]</scope>
    <source>
        <strain evidence="2">DSM 22288 / NBRC 105244 / SMSP</strain>
    </source>
</reference>
<dbReference type="PANTHER" id="PTHR36842:SF1">
    <property type="entry name" value="PROTEIN TOLB"/>
    <property type="match status" value="1"/>
</dbReference>
<dbReference type="EMBL" id="CP003167">
    <property type="protein sequence ID" value="AGB01103.1"/>
    <property type="molecule type" value="Genomic_DNA"/>
</dbReference>
<evidence type="ECO:0000313" key="2">
    <source>
        <dbReference type="Proteomes" id="UP000010824"/>
    </source>
</evidence>
<reference evidence="2" key="1">
    <citation type="submission" date="2011-12" db="EMBL/GenBank/DDBJ databases">
        <title>Complete sequence of Methanoregula formicicum SMSP.</title>
        <authorList>
            <person name="Lucas S."/>
            <person name="Han J."/>
            <person name="Lapidus A."/>
            <person name="Cheng J.-F."/>
            <person name="Goodwin L."/>
            <person name="Pitluck S."/>
            <person name="Peters L."/>
            <person name="Ovchinnikova G."/>
            <person name="Teshima H."/>
            <person name="Detter J.C."/>
            <person name="Han C."/>
            <person name="Tapia R."/>
            <person name="Land M."/>
            <person name="Hauser L."/>
            <person name="Kyrpides N."/>
            <person name="Ivanova N."/>
            <person name="Pagani I."/>
            <person name="Imachi H."/>
            <person name="Tamaki H."/>
            <person name="Sekiguchi Y."/>
            <person name="Kamagata Y."/>
            <person name="Cadillo-Quiroz H."/>
            <person name="Zinder S."/>
            <person name="Liu W.-T."/>
            <person name="Woyke T."/>
        </authorList>
    </citation>
    <scope>NUCLEOTIDE SEQUENCE [LARGE SCALE GENOMIC DNA]</scope>
    <source>
        <strain evidence="2">DSM 22288 / NBRC 105244 / SMSP</strain>
    </source>
</reference>
<accession>L0HCS3</accession>
<dbReference type="SUPFAM" id="SSF63825">
    <property type="entry name" value="YWTD domain"/>
    <property type="match status" value="1"/>
</dbReference>
<dbReference type="InterPro" id="IPR027618">
    <property type="entry name" value="Beta_prop_Msarc"/>
</dbReference>
<dbReference type="PANTHER" id="PTHR36842">
    <property type="entry name" value="PROTEIN TOLB HOMOLOG"/>
    <property type="match status" value="1"/>
</dbReference>
<dbReference type="HOGENOM" id="CLU_596681_0_0_2"/>
<dbReference type="NCBIfam" id="TIGR04275">
    <property type="entry name" value="beta_prop_Msarc"/>
    <property type="match status" value="2"/>
</dbReference>
<keyword evidence="2" id="KW-1185">Reference proteome</keyword>
<name>L0HCS3_METFS</name>
<dbReference type="RefSeq" id="WP_015284067.1">
    <property type="nucleotide sequence ID" value="NC_019943.1"/>
</dbReference>
<dbReference type="KEGG" id="mfo:Metfor_0015"/>
<dbReference type="eggNOG" id="arCOG02527">
    <property type="taxonomic scope" value="Archaea"/>
</dbReference>
<dbReference type="GeneID" id="14308359"/>
<dbReference type="InterPro" id="IPR011042">
    <property type="entry name" value="6-blade_b-propeller_TolB-like"/>
</dbReference>
<protein>
    <recommendedName>
        <fullName evidence="3">Periplasmic component of the Tol biopolymer transport system</fullName>
    </recommendedName>
</protein>
<dbReference type="Gene3D" id="2.120.10.30">
    <property type="entry name" value="TolB, C-terminal domain"/>
    <property type="match status" value="1"/>
</dbReference>